<feature type="coiled-coil region" evidence="1">
    <location>
        <begin position="194"/>
        <end position="235"/>
    </location>
</feature>
<dbReference type="OrthoDB" id="1925974at2759"/>
<dbReference type="Proteomes" id="UP000734854">
    <property type="component" value="Unassembled WGS sequence"/>
</dbReference>
<sequence length="516" mass="58859">MEEQDPDENPNLLPHGQPTTHTVILAELESLRNSYRDLDSRFEAAEESKSDLQEKNLRLSRALEEASDERDSLRIKLIEAEVSTREEDESIWLENLQLSHEIEIFKGKFNEMIRVRNRQDTVMCEILDSIRYARDCFSDIGGRICAEILGEIEGKSNLDDALELHLMESKSICKLGAAVGSRFVEYDDLRKKEKKELENRIVSLTEENRDISSMLRAALVEKEALEKTLNKQKDSGEQKMGAIMQIAGRGLQKVGFGFVMGVIAGESHSDQLSSASANSDSSECDEEVVSLASTVDSIMKRLRHEVTELRQALEVYRSENEHLLSLVNKQAEKIVEKEHHIKDLEEKEKMITKNVEELTAEIKEAGEETARWREACELEVEAGKAVILDLEKEVALLKEELKRTKLALDAANNKLHLKEKLAKTAMAAQAAAEATLQLADKRSAGFRERIEELTRQLEEESEHSARREKSVGRRRVRYVCWPWQAFIFSPTGGAVSQRRERRRIILPEMESILRFN</sequence>
<dbReference type="AlphaFoldDB" id="A0A8J5KGQ4"/>
<evidence type="ECO:0000313" key="3">
    <source>
        <dbReference type="EMBL" id="KAG6475667.1"/>
    </source>
</evidence>
<dbReference type="EMBL" id="JACMSC010000018">
    <property type="protein sequence ID" value="KAG6475667.1"/>
    <property type="molecule type" value="Genomic_DNA"/>
</dbReference>
<gene>
    <name evidence="3" type="ORF">ZIOFF_064896</name>
</gene>
<feature type="region of interest" description="Disordered" evidence="2">
    <location>
        <begin position="1"/>
        <end position="20"/>
    </location>
</feature>
<proteinExistence type="predicted"/>
<accession>A0A8J5KGQ4</accession>
<dbReference type="PANTHER" id="PTHR34937:SF2">
    <property type="entry name" value="OS08G0559800 PROTEIN"/>
    <property type="match status" value="1"/>
</dbReference>
<name>A0A8J5KGQ4_ZINOF</name>
<feature type="coiled-coil region" evidence="1">
    <location>
        <begin position="28"/>
        <end position="83"/>
    </location>
</feature>
<protein>
    <recommendedName>
        <fullName evidence="5">ATP binding protein</fullName>
    </recommendedName>
</protein>
<evidence type="ECO:0008006" key="5">
    <source>
        <dbReference type="Google" id="ProtNLM"/>
    </source>
</evidence>
<evidence type="ECO:0000313" key="4">
    <source>
        <dbReference type="Proteomes" id="UP000734854"/>
    </source>
</evidence>
<reference evidence="3 4" key="1">
    <citation type="submission" date="2020-08" db="EMBL/GenBank/DDBJ databases">
        <title>Plant Genome Project.</title>
        <authorList>
            <person name="Zhang R.-G."/>
        </authorList>
    </citation>
    <scope>NUCLEOTIDE SEQUENCE [LARGE SCALE GENOMIC DNA]</scope>
    <source>
        <tissue evidence="3">Rhizome</tissue>
    </source>
</reference>
<dbReference type="PANTHER" id="PTHR34937">
    <property type="entry name" value="OS08G0559800 PROTEIN"/>
    <property type="match status" value="1"/>
</dbReference>
<organism evidence="3 4">
    <name type="scientific">Zingiber officinale</name>
    <name type="common">Ginger</name>
    <name type="synonym">Amomum zingiber</name>
    <dbReference type="NCBI Taxonomy" id="94328"/>
    <lineage>
        <taxon>Eukaryota</taxon>
        <taxon>Viridiplantae</taxon>
        <taxon>Streptophyta</taxon>
        <taxon>Embryophyta</taxon>
        <taxon>Tracheophyta</taxon>
        <taxon>Spermatophyta</taxon>
        <taxon>Magnoliopsida</taxon>
        <taxon>Liliopsida</taxon>
        <taxon>Zingiberales</taxon>
        <taxon>Zingiberaceae</taxon>
        <taxon>Zingiber</taxon>
    </lineage>
</organism>
<evidence type="ECO:0000256" key="1">
    <source>
        <dbReference type="SAM" id="Coils"/>
    </source>
</evidence>
<dbReference type="InterPro" id="IPR040300">
    <property type="entry name" value="At3g49055-like"/>
</dbReference>
<keyword evidence="4" id="KW-1185">Reference proteome</keyword>
<feature type="coiled-coil region" evidence="1">
    <location>
        <begin position="299"/>
        <end position="470"/>
    </location>
</feature>
<keyword evidence="1" id="KW-0175">Coiled coil</keyword>
<comment type="caution">
    <text evidence="3">The sequence shown here is derived from an EMBL/GenBank/DDBJ whole genome shotgun (WGS) entry which is preliminary data.</text>
</comment>
<evidence type="ECO:0000256" key="2">
    <source>
        <dbReference type="SAM" id="MobiDB-lite"/>
    </source>
</evidence>